<dbReference type="InterPro" id="IPR016181">
    <property type="entry name" value="Acyl_CoA_acyltransferase"/>
</dbReference>
<proteinExistence type="predicted"/>
<dbReference type="CDD" id="cd04301">
    <property type="entry name" value="NAT_SF"/>
    <property type="match status" value="1"/>
</dbReference>
<dbReference type="PROSITE" id="PS51186">
    <property type="entry name" value="GNAT"/>
    <property type="match status" value="1"/>
</dbReference>
<gene>
    <name evidence="2" type="ORF">CHA01nite_33200</name>
</gene>
<feature type="domain" description="N-acetyltransferase" evidence="1">
    <location>
        <begin position="1"/>
        <end position="158"/>
    </location>
</feature>
<dbReference type="Gene3D" id="3.40.630.30">
    <property type="match status" value="1"/>
</dbReference>
<evidence type="ECO:0000313" key="3">
    <source>
        <dbReference type="Proteomes" id="UP000321863"/>
    </source>
</evidence>
<dbReference type="AlphaFoldDB" id="A0A511YQV8"/>
<sequence length="359" mass="41673">MIRLKTFNKKQLEAFVSSGDYKQYDFLPITRHRAVSHISNPKANEDQTLLILAFDDDKLAGYLGCFPDHFMTDGKAFCYAWLSTLFISNEFRGKKIAQSLLNKAFKEYQGNIAITEFTKEAESLYNKIGVFRYIKPKHGKKYYFRTDLAQIIPSKKPQTKPLKSIFRLADSVINTLISVKSSFVQNPGFRFEILDQVDQESKIFLSNFKSNRNAEEINGIISHPWVLEGGSQDEKYLFSSYSEQFRYFWIKIFSENNELVTCSLLLLRDGHLKIPYVFSKAVPDRLIDFLGYFILKNKVITLTSYQTDVNRRIENSKKFPAIHKRDIERRYMFHRDLIAHLPGSFDPGFQDGDGDCAMT</sequence>
<evidence type="ECO:0000313" key="2">
    <source>
        <dbReference type="EMBL" id="GEN77580.1"/>
    </source>
</evidence>
<dbReference type="OrthoDB" id="1118862at2"/>
<dbReference type="Pfam" id="PF00583">
    <property type="entry name" value="Acetyltransf_1"/>
    <property type="match status" value="1"/>
</dbReference>
<reference evidence="2 3" key="1">
    <citation type="submission" date="2019-07" db="EMBL/GenBank/DDBJ databases">
        <title>Whole genome shotgun sequence of Chryseobacterium hagamense NBRC 105253.</title>
        <authorList>
            <person name="Hosoyama A."/>
            <person name="Uohara A."/>
            <person name="Ohji S."/>
            <person name="Ichikawa N."/>
        </authorList>
    </citation>
    <scope>NUCLEOTIDE SEQUENCE [LARGE SCALE GENOMIC DNA]</scope>
    <source>
        <strain evidence="2 3">NBRC 105253</strain>
    </source>
</reference>
<dbReference type="RefSeq" id="WP_146943490.1">
    <property type="nucleotide sequence ID" value="NZ_BJYJ01000026.1"/>
</dbReference>
<dbReference type="GO" id="GO:0016747">
    <property type="term" value="F:acyltransferase activity, transferring groups other than amino-acyl groups"/>
    <property type="evidence" value="ECO:0007669"/>
    <property type="project" value="InterPro"/>
</dbReference>
<dbReference type="EMBL" id="BJYJ01000026">
    <property type="protein sequence ID" value="GEN77580.1"/>
    <property type="molecule type" value="Genomic_DNA"/>
</dbReference>
<protein>
    <recommendedName>
        <fullName evidence="1">N-acetyltransferase domain-containing protein</fullName>
    </recommendedName>
</protein>
<dbReference type="Proteomes" id="UP000321863">
    <property type="component" value="Unassembled WGS sequence"/>
</dbReference>
<dbReference type="SUPFAM" id="SSF55729">
    <property type="entry name" value="Acyl-CoA N-acyltransferases (Nat)"/>
    <property type="match status" value="1"/>
</dbReference>
<dbReference type="InterPro" id="IPR000182">
    <property type="entry name" value="GNAT_dom"/>
</dbReference>
<organism evidence="2 3">
    <name type="scientific">Chryseobacterium hagamense</name>
    <dbReference type="NCBI Taxonomy" id="395935"/>
    <lineage>
        <taxon>Bacteria</taxon>
        <taxon>Pseudomonadati</taxon>
        <taxon>Bacteroidota</taxon>
        <taxon>Flavobacteriia</taxon>
        <taxon>Flavobacteriales</taxon>
        <taxon>Weeksellaceae</taxon>
        <taxon>Chryseobacterium group</taxon>
        <taxon>Chryseobacterium</taxon>
    </lineage>
</organism>
<keyword evidence="3" id="KW-1185">Reference proteome</keyword>
<evidence type="ECO:0000259" key="1">
    <source>
        <dbReference type="PROSITE" id="PS51186"/>
    </source>
</evidence>
<name>A0A511YQV8_9FLAO</name>
<comment type="caution">
    <text evidence="2">The sequence shown here is derived from an EMBL/GenBank/DDBJ whole genome shotgun (WGS) entry which is preliminary data.</text>
</comment>
<accession>A0A511YQV8</accession>